<dbReference type="GO" id="GO:0032259">
    <property type="term" value="P:methylation"/>
    <property type="evidence" value="ECO:0007669"/>
    <property type="project" value="UniProtKB-KW"/>
</dbReference>
<evidence type="ECO:0000313" key="8">
    <source>
        <dbReference type="Proteomes" id="UP001302367"/>
    </source>
</evidence>
<evidence type="ECO:0000256" key="1">
    <source>
        <dbReference type="ARBA" id="ARBA00022603"/>
    </source>
</evidence>
<evidence type="ECO:0000313" key="6">
    <source>
        <dbReference type="EMBL" id="WPA99479.1"/>
    </source>
</evidence>
<sequence>MAGSADLQSLGSKVSSLTTILAAQLEAGKHPKPSFQKDGPASYPSDPAIQVPRHQLIDTLNDLLLLATGASDYFFLHGGLFINHEKTTLDIMNQFDFFSRVPLDQSASYSEVAASLDIPEDITRRTFRYAFTMRIFAPDPQDDDRVMHTAFSAHMARNLLLRSWVGHALEEAGGASHHAADALRKFNSGRSSLSQDLHETPFGLSWPRLNDGRLADYWSVGQDDPKEAWRAQRFAEAMQASVLSGVVQADEVVTKYDWKSLGSASIVDVGGSDGSLAALLARKHPSLRFTVQDLPRVKEEFIAQDYSDIADRIIFKGQDFFKPQPEKADVFLMKHVLHNWPDKYAVKILRNLVAGLNSGGHIIICDSVVPSEKEAEDLPISVKKTIAAADMQMFVMLNSKERTARDWTDLAKSADPRLRVAALHAVPGAVVSLLDLVLDE</sequence>
<dbReference type="GO" id="GO:0008171">
    <property type="term" value="F:O-methyltransferase activity"/>
    <property type="evidence" value="ECO:0007669"/>
    <property type="project" value="InterPro"/>
</dbReference>
<keyword evidence="2 5" id="KW-0808">Transferase</keyword>
<organism evidence="5 7">
    <name type="scientific">Cercospora beticola</name>
    <name type="common">Sugarbeet leaf spot fungus</name>
    <dbReference type="NCBI Taxonomy" id="122368"/>
    <lineage>
        <taxon>Eukaryota</taxon>
        <taxon>Fungi</taxon>
        <taxon>Dikarya</taxon>
        <taxon>Ascomycota</taxon>
        <taxon>Pezizomycotina</taxon>
        <taxon>Dothideomycetes</taxon>
        <taxon>Dothideomycetidae</taxon>
        <taxon>Mycosphaerellales</taxon>
        <taxon>Mycosphaerellaceae</taxon>
        <taxon>Cercospora</taxon>
    </lineage>
</organism>
<dbReference type="Pfam" id="PF00891">
    <property type="entry name" value="Methyltransf_2"/>
    <property type="match status" value="1"/>
</dbReference>
<dbReference type="PROSITE" id="PS51683">
    <property type="entry name" value="SAM_OMT_II"/>
    <property type="match status" value="1"/>
</dbReference>
<reference evidence="5 7" key="1">
    <citation type="submission" date="2015-10" db="EMBL/GenBank/DDBJ databases">
        <title>The cercosporin biosynthetic gene cluster was horizontally transferred to several fungal lineages and shown to be expanded in Cercospora beticola based on microsynteny with recipient genomes.</title>
        <authorList>
            <person name="De Jonge R."/>
            <person name="Ebert M.K."/>
            <person name="Suttle J.C."/>
            <person name="Jurick Ii W.M."/>
            <person name="Secor G.A."/>
            <person name="Thomma B.P."/>
            <person name="Van De Peer Y."/>
            <person name="Bolton M.D."/>
        </authorList>
    </citation>
    <scope>NUCLEOTIDE SEQUENCE [LARGE SCALE GENOMIC DNA]</scope>
    <source>
        <strain evidence="5 7">09-40</strain>
    </source>
</reference>
<dbReference type="InterPro" id="IPR016461">
    <property type="entry name" value="COMT-like"/>
</dbReference>
<dbReference type="InterPro" id="IPR029063">
    <property type="entry name" value="SAM-dependent_MTases_sf"/>
</dbReference>
<name>A0A2G5I1W7_CERBT</name>
<dbReference type="EMBL" id="CP134186">
    <property type="protein sequence ID" value="WPA99479.1"/>
    <property type="molecule type" value="Genomic_DNA"/>
</dbReference>
<dbReference type="EMBL" id="LKMD01000101">
    <property type="protein sequence ID" value="PIA98741.1"/>
    <property type="molecule type" value="Genomic_DNA"/>
</dbReference>
<proteinExistence type="predicted"/>
<dbReference type="InterPro" id="IPR001077">
    <property type="entry name" value="COMT_C"/>
</dbReference>
<accession>A0A2G5I1W7</accession>
<gene>
    <name evidence="5" type="ORF">CB0940_02349</name>
    <name evidence="6" type="ORF">RHO25_004096</name>
</gene>
<reference evidence="6 8" key="2">
    <citation type="submission" date="2023-09" db="EMBL/GenBank/DDBJ databases">
        <title>Complete-Gapless Cercospora beticola genome.</title>
        <authorList>
            <person name="Wyatt N.A."/>
            <person name="Spanner R.E."/>
            <person name="Bolton M.D."/>
        </authorList>
    </citation>
    <scope>NUCLEOTIDE SEQUENCE [LARGE SCALE GENOMIC DNA]</scope>
    <source>
        <strain evidence="6">Cb09-40</strain>
    </source>
</reference>
<protein>
    <submittedName>
        <fullName evidence="5">6-hydroxytryprostatin B O-methyltransferase</fullName>
    </submittedName>
</protein>
<keyword evidence="3" id="KW-0949">S-adenosyl-L-methionine</keyword>
<dbReference type="Gene3D" id="3.40.50.150">
    <property type="entry name" value="Vaccinia Virus protein VP39"/>
    <property type="match status" value="1"/>
</dbReference>
<dbReference type="SUPFAM" id="SSF53335">
    <property type="entry name" value="S-adenosyl-L-methionine-dependent methyltransferases"/>
    <property type="match status" value="1"/>
</dbReference>
<dbReference type="PANTHER" id="PTHR43712:SF12">
    <property type="entry name" value="STERIGMATOCYSTIN 8-O-METHYLTRANSFERASE"/>
    <property type="match status" value="1"/>
</dbReference>
<feature type="domain" description="O-methyltransferase C-terminal" evidence="4">
    <location>
        <begin position="217"/>
        <end position="414"/>
    </location>
</feature>
<dbReference type="OrthoDB" id="1606438at2759"/>
<dbReference type="CDD" id="cd02440">
    <property type="entry name" value="AdoMet_MTases"/>
    <property type="match status" value="1"/>
</dbReference>
<keyword evidence="8" id="KW-1185">Reference proteome</keyword>
<dbReference type="Proteomes" id="UP001302367">
    <property type="component" value="Chromosome 3"/>
</dbReference>
<evidence type="ECO:0000256" key="3">
    <source>
        <dbReference type="ARBA" id="ARBA00022691"/>
    </source>
</evidence>
<evidence type="ECO:0000313" key="7">
    <source>
        <dbReference type="Proteomes" id="UP000230605"/>
    </source>
</evidence>
<evidence type="ECO:0000313" key="5">
    <source>
        <dbReference type="EMBL" id="PIA98741.1"/>
    </source>
</evidence>
<keyword evidence="1 5" id="KW-0489">Methyltransferase</keyword>
<dbReference type="AlphaFoldDB" id="A0A2G5I1W7"/>
<dbReference type="PANTHER" id="PTHR43712">
    <property type="entry name" value="PUTATIVE (AFU_ORTHOLOGUE AFUA_4G14580)-RELATED"/>
    <property type="match status" value="1"/>
</dbReference>
<evidence type="ECO:0000259" key="4">
    <source>
        <dbReference type="Pfam" id="PF00891"/>
    </source>
</evidence>
<evidence type="ECO:0000256" key="2">
    <source>
        <dbReference type="ARBA" id="ARBA00022679"/>
    </source>
</evidence>
<dbReference type="Proteomes" id="UP000230605">
    <property type="component" value="Chromosome 3"/>
</dbReference>